<dbReference type="InterPro" id="IPR003593">
    <property type="entry name" value="AAA+_ATPase"/>
</dbReference>
<dbReference type="NCBIfam" id="TIGR01189">
    <property type="entry name" value="ccmA"/>
    <property type="match status" value="1"/>
</dbReference>
<evidence type="ECO:0000313" key="9">
    <source>
        <dbReference type="EMBL" id="ARN80841.1"/>
    </source>
</evidence>
<dbReference type="KEGG" id="mbry:B1812_06855"/>
<protein>
    <submittedName>
        <fullName evidence="9">Heme ABC exporter, ATP-binding protein CcmA</fullName>
    </submittedName>
</protein>
<dbReference type="PANTHER" id="PTHR43499:SF1">
    <property type="entry name" value="ABC TRANSPORTER I FAMILY MEMBER 1"/>
    <property type="match status" value="1"/>
</dbReference>
<evidence type="ECO:0000256" key="3">
    <source>
        <dbReference type="ARBA" id="ARBA00022741"/>
    </source>
</evidence>
<keyword evidence="10" id="KW-1185">Reference proteome</keyword>
<evidence type="ECO:0000256" key="4">
    <source>
        <dbReference type="ARBA" id="ARBA00022748"/>
    </source>
</evidence>
<keyword evidence="6" id="KW-1278">Translocase</keyword>
<evidence type="ECO:0000259" key="8">
    <source>
        <dbReference type="PROSITE" id="PS50893"/>
    </source>
</evidence>
<evidence type="ECO:0000256" key="1">
    <source>
        <dbReference type="ARBA" id="ARBA00005417"/>
    </source>
</evidence>
<dbReference type="Gene3D" id="3.40.50.300">
    <property type="entry name" value="P-loop containing nucleotide triphosphate hydrolases"/>
    <property type="match status" value="1"/>
</dbReference>
<organism evidence="9 10">
    <name type="scientific">Methylocystis bryophila</name>
    <dbReference type="NCBI Taxonomy" id="655015"/>
    <lineage>
        <taxon>Bacteria</taxon>
        <taxon>Pseudomonadati</taxon>
        <taxon>Pseudomonadota</taxon>
        <taxon>Alphaproteobacteria</taxon>
        <taxon>Hyphomicrobiales</taxon>
        <taxon>Methylocystaceae</taxon>
        <taxon>Methylocystis</taxon>
    </lineage>
</organism>
<dbReference type="GO" id="GO:0022857">
    <property type="term" value="F:transmembrane transporter activity"/>
    <property type="evidence" value="ECO:0007669"/>
    <property type="project" value="InterPro"/>
</dbReference>
<evidence type="ECO:0000313" key="10">
    <source>
        <dbReference type="Proteomes" id="UP000193978"/>
    </source>
</evidence>
<name>A0A1W6MTA3_9HYPH</name>
<dbReference type="SUPFAM" id="SSF52540">
    <property type="entry name" value="P-loop containing nucleoside triphosphate hydrolases"/>
    <property type="match status" value="1"/>
</dbReference>
<proteinExistence type="inferred from homology"/>
<reference evidence="9 10" key="1">
    <citation type="submission" date="2017-02" db="EMBL/GenBank/DDBJ databases">
        <authorList>
            <person name="Peterson S.W."/>
        </authorList>
    </citation>
    <scope>NUCLEOTIDE SEQUENCE [LARGE SCALE GENOMIC DNA]</scope>
    <source>
        <strain evidence="9 10">S285</strain>
    </source>
</reference>
<evidence type="ECO:0000256" key="7">
    <source>
        <dbReference type="ARBA" id="ARBA00023136"/>
    </source>
</evidence>
<keyword evidence="7" id="KW-0472">Membrane</keyword>
<keyword evidence="3" id="KW-0547">Nucleotide-binding</keyword>
<keyword evidence="4" id="KW-0201">Cytochrome c-type biogenesis</keyword>
<dbReference type="InterPro" id="IPR017871">
    <property type="entry name" value="ABC_transporter-like_CS"/>
</dbReference>
<keyword evidence="2" id="KW-0813">Transport</keyword>
<evidence type="ECO:0000256" key="2">
    <source>
        <dbReference type="ARBA" id="ARBA00022448"/>
    </source>
</evidence>
<dbReference type="PROSITE" id="PS00211">
    <property type="entry name" value="ABC_TRANSPORTER_1"/>
    <property type="match status" value="1"/>
</dbReference>
<dbReference type="InterPro" id="IPR005895">
    <property type="entry name" value="ABC_transptr_haem_export_CcmA"/>
</dbReference>
<feature type="domain" description="ABC transporter" evidence="8">
    <location>
        <begin position="17"/>
        <end position="219"/>
    </location>
</feature>
<dbReference type="PROSITE" id="PS50893">
    <property type="entry name" value="ABC_TRANSPORTER_2"/>
    <property type="match status" value="1"/>
</dbReference>
<dbReference type="EMBL" id="CP019948">
    <property type="protein sequence ID" value="ARN80841.1"/>
    <property type="molecule type" value="Genomic_DNA"/>
</dbReference>
<dbReference type="AlphaFoldDB" id="A0A1W6MTA3"/>
<dbReference type="GO" id="GO:0017004">
    <property type="term" value="P:cytochrome complex assembly"/>
    <property type="evidence" value="ECO:0007669"/>
    <property type="project" value="UniProtKB-KW"/>
</dbReference>
<dbReference type="GO" id="GO:0005524">
    <property type="term" value="F:ATP binding"/>
    <property type="evidence" value="ECO:0007669"/>
    <property type="project" value="UniProtKB-KW"/>
</dbReference>
<dbReference type="GO" id="GO:0016887">
    <property type="term" value="F:ATP hydrolysis activity"/>
    <property type="evidence" value="ECO:0007669"/>
    <property type="project" value="InterPro"/>
</dbReference>
<sequence length="220" mass="23329">MDTPQDPEPKALAFTPLVADSLCVERGRRLVLENVSFSLTSGESLRVTGRNGAGKSTLLRALAGLLPMRSGRVRLGVAEGEDTLVATHYLAHADGLRGVLTALENLQFWRALLSAPASAGGLSPSEALARVGLAALAETPIGVLSAGQKRRIALARLFVARRPLWLLDEPLTALDSKARDHFAQAMREHCQEGGILVVATHDPLGFETTRTLELGAGGLI</sequence>
<dbReference type="OrthoDB" id="9800654at2"/>
<evidence type="ECO:0000256" key="5">
    <source>
        <dbReference type="ARBA" id="ARBA00022840"/>
    </source>
</evidence>
<dbReference type="Proteomes" id="UP000193978">
    <property type="component" value="Chromosome"/>
</dbReference>
<accession>A0A1W6MTA3</accession>
<evidence type="ECO:0000256" key="6">
    <source>
        <dbReference type="ARBA" id="ARBA00022967"/>
    </source>
</evidence>
<gene>
    <name evidence="9" type="ORF">B1812_06855</name>
</gene>
<dbReference type="InterPro" id="IPR003439">
    <property type="entry name" value="ABC_transporter-like_ATP-bd"/>
</dbReference>
<keyword evidence="5 9" id="KW-0067">ATP-binding</keyword>
<dbReference type="Pfam" id="PF00005">
    <property type="entry name" value="ABC_tran"/>
    <property type="match status" value="1"/>
</dbReference>
<comment type="similarity">
    <text evidence="1">Belongs to the ABC transporter superfamily.</text>
</comment>
<dbReference type="InterPro" id="IPR027417">
    <property type="entry name" value="P-loop_NTPase"/>
</dbReference>
<dbReference type="PANTHER" id="PTHR43499">
    <property type="entry name" value="ABC TRANSPORTER I FAMILY MEMBER 1"/>
    <property type="match status" value="1"/>
</dbReference>
<dbReference type="RefSeq" id="WP_085770924.1">
    <property type="nucleotide sequence ID" value="NZ_AP027149.1"/>
</dbReference>
<dbReference type="SMART" id="SM00382">
    <property type="entry name" value="AAA"/>
    <property type="match status" value="1"/>
</dbReference>
<dbReference type="STRING" id="655015.B1812_06855"/>